<gene>
    <name evidence="2" type="primary">Ccdc163</name>
</gene>
<dbReference type="PANTHER" id="PTHR34533:SF2">
    <property type="entry name" value="COILED-COIL DOMAIN CONTAINING 163"/>
    <property type="match status" value="1"/>
</dbReference>
<evidence type="ECO:0000313" key="3">
    <source>
        <dbReference type="Proteomes" id="UP000694385"/>
    </source>
</evidence>
<dbReference type="PANTHER" id="PTHR34533">
    <property type="entry name" value="TRANSMEMBRANE PROTEIN CCDC163"/>
    <property type="match status" value="1"/>
</dbReference>
<dbReference type="GeneTree" id="ENSGT00940000163965"/>
<organism evidence="2 3">
    <name type="scientific">Jaculus jaculus</name>
    <name type="common">Lesser Egyptian jerboa</name>
    <dbReference type="NCBI Taxonomy" id="51337"/>
    <lineage>
        <taxon>Eukaryota</taxon>
        <taxon>Metazoa</taxon>
        <taxon>Chordata</taxon>
        <taxon>Craniata</taxon>
        <taxon>Vertebrata</taxon>
        <taxon>Euteleostomi</taxon>
        <taxon>Mammalia</taxon>
        <taxon>Eutheria</taxon>
        <taxon>Euarchontoglires</taxon>
        <taxon>Glires</taxon>
        <taxon>Rodentia</taxon>
        <taxon>Myomorpha</taxon>
        <taxon>Dipodoidea</taxon>
        <taxon>Dipodidae</taxon>
        <taxon>Dipodinae</taxon>
        <taxon>Jaculus</taxon>
    </lineage>
</organism>
<sequence length="302" mass="34588">MSRSPSWSEQLDELLNATDGNMARIKQSLYPLGVSSTGDLAEKCISSHHLPHKSCHQAEQPWAPKTPTSREKLSCNETYSLSSLWVEVTNLQSYLKSQAQVTETLRQVVQGLLEEREEQMHKISTLEASLRLLQRTPEMGALLEQCLEGLKKEIQGLRSQVQDLAQGQMERRPGKYSSTSGFHQKLETEPQLLWEELENQREELKFLQDQLSQHQELLKQKAQGPQAQACSWKVLEHPQEGKVHIPEVARTEAQDAQQEEHNLLLQRKIKSNLESNSSQLHAQSFEQEDLFLDLKMFLSDLE</sequence>
<dbReference type="OMA" id="WDEVIIL"/>
<name>A0A8C5KIE1_JACJA</name>
<dbReference type="AlphaFoldDB" id="A0A8C5KIE1"/>
<dbReference type="Proteomes" id="UP000694385">
    <property type="component" value="Unassembled WGS sequence"/>
</dbReference>
<accession>A0A8C5KIE1</accession>
<keyword evidence="1" id="KW-0175">Coiled coil</keyword>
<proteinExistence type="predicted"/>
<dbReference type="InterPro" id="IPR039284">
    <property type="entry name" value="CCDC159/163"/>
</dbReference>
<keyword evidence="3" id="KW-1185">Reference proteome</keyword>
<evidence type="ECO:0000313" key="2">
    <source>
        <dbReference type="Ensembl" id="ENSJJAP00000009480.1"/>
    </source>
</evidence>
<dbReference type="Ensembl" id="ENSJJAT00000015928.1">
    <property type="protein sequence ID" value="ENSJJAP00000009480.1"/>
    <property type="gene ID" value="ENSJJAG00000013329.1"/>
</dbReference>
<feature type="coiled-coil region" evidence="1">
    <location>
        <begin position="109"/>
        <end position="167"/>
    </location>
</feature>
<reference evidence="2" key="2">
    <citation type="submission" date="2025-09" db="UniProtKB">
        <authorList>
            <consortium name="Ensembl"/>
        </authorList>
    </citation>
    <scope>IDENTIFICATION</scope>
</reference>
<evidence type="ECO:0000256" key="1">
    <source>
        <dbReference type="SAM" id="Coils"/>
    </source>
</evidence>
<protein>
    <submittedName>
        <fullName evidence="2">Coiled-coil domain containing 163</fullName>
    </submittedName>
</protein>
<reference evidence="2" key="1">
    <citation type="submission" date="2025-08" db="UniProtKB">
        <authorList>
            <consortium name="Ensembl"/>
        </authorList>
    </citation>
    <scope>IDENTIFICATION</scope>
</reference>